<evidence type="ECO:0000313" key="2">
    <source>
        <dbReference type="EMBL" id="CAK5264120.1"/>
    </source>
</evidence>
<reference evidence="2" key="1">
    <citation type="submission" date="2023-11" db="EMBL/GenBank/DDBJ databases">
        <authorList>
            <person name="De Vega J J."/>
            <person name="De Vega J J."/>
        </authorList>
    </citation>
    <scope>NUCLEOTIDE SEQUENCE</scope>
</reference>
<comment type="caution">
    <text evidence="2">The sequence shown here is derived from an EMBL/GenBank/DDBJ whole genome shotgun (WGS) entry which is preliminary data.</text>
</comment>
<organism evidence="2 3">
    <name type="scientific">Mycena citricolor</name>
    <dbReference type="NCBI Taxonomy" id="2018698"/>
    <lineage>
        <taxon>Eukaryota</taxon>
        <taxon>Fungi</taxon>
        <taxon>Dikarya</taxon>
        <taxon>Basidiomycota</taxon>
        <taxon>Agaricomycotina</taxon>
        <taxon>Agaricomycetes</taxon>
        <taxon>Agaricomycetidae</taxon>
        <taxon>Agaricales</taxon>
        <taxon>Marasmiineae</taxon>
        <taxon>Mycenaceae</taxon>
        <taxon>Mycena</taxon>
    </lineage>
</organism>
<feature type="non-terminal residue" evidence="2">
    <location>
        <position position="1"/>
    </location>
</feature>
<dbReference type="AlphaFoldDB" id="A0AAD2GW53"/>
<sequence length="250" mass="26959">QTRHIPVYNQGMSALGKTGAGQEETGDALPVKHVPRMTDDKRHGDSLCELDIQSYVGERHSAVDCAVRLLSGASGVGDPAARCAMLISTPAAAASTSSCVMFGQRGGREVRVTRGAGGGGGGGGQGGKTLIRRTKPRPRTYRIQVPSASAVRGTTCQARSADPCARQCERVSAGIRKHKDTWALAHRGRTAGMRHWYSQGTPPVEAGLRRGRAMQHRRRHGSAESPPDCAFQKRVYFWCKIDAHRPRRPV</sequence>
<gene>
    <name evidence="2" type="ORF">MYCIT1_LOCUS4039</name>
</gene>
<dbReference type="EMBL" id="CAVNYO010000048">
    <property type="protein sequence ID" value="CAK5264120.1"/>
    <property type="molecule type" value="Genomic_DNA"/>
</dbReference>
<dbReference type="Proteomes" id="UP001295794">
    <property type="component" value="Unassembled WGS sequence"/>
</dbReference>
<feature type="compositionally biased region" description="Gly residues" evidence="1">
    <location>
        <begin position="115"/>
        <end position="127"/>
    </location>
</feature>
<proteinExistence type="predicted"/>
<name>A0AAD2GW53_9AGAR</name>
<feature type="region of interest" description="Disordered" evidence="1">
    <location>
        <begin position="113"/>
        <end position="132"/>
    </location>
</feature>
<protein>
    <submittedName>
        <fullName evidence="2">Uncharacterized protein</fullName>
    </submittedName>
</protein>
<evidence type="ECO:0000313" key="3">
    <source>
        <dbReference type="Proteomes" id="UP001295794"/>
    </source>
</evidence>
<keyword evidence="3" id="KW-1185">Reference proteome</keyword>
<evidence type="ECO:0000256" key="1">
    <source>
        <dbReference type="SAM" id="MobiDB-lite"/>
    </source>
</evidence>
<accession>A0AAD2GW53</accession>